<evidence type="ECO:0000313" key="14">
    <source>
        <dbReference type="Proteomes" id="UP000751190"/>
    </source>
</evidence>
<sequence>MAEKRGADVDEREAKRAHVGGGGEPLERDTASPPDLDQVVTAPSAPFAATSGAPACAPAARRASTRKVAIVVAYCGLGYAGLQRNPNVRAVEDDIIAAAVRAGRVPAELSSDMKALWWCRCARTDKGVHALANVLSFKCVLPHDECVDGVATTLNAHLPPTVRVLAARRATRGFDAHKLCDSREYDYLLPARALRSPLTGRVCGVADAAGVDGAHAPLSDAELAAVDRLLGGFEGTRNFHNYTHGHAPTAPQAVRYMMRLRAARAPSLDSEPFVALRFKGASFLVNQIRKMVAVTVARARGLVDDELFAATLSQARMPIAIAPAAGLLLRSCSFDHYDRTFGADPSKGGKLELSGEEEALRDAFCEAHVLPHVGSAENRTELDEWLGHLDKFDFRRPFSASETPGGAL</sequence>
<feature type="active site" description="Nucleophile" evidence="9">
    <location>
        <position position="125"/>
    </location>
</feature>
<evidence type="ECO:0000256" key="4">
    <source>
        <dbReference type="ARBA" id="ARBA00022664"/>
    </source>
</evidence>
<dbReference type="Gene3D" id="3.30.70.580">
    <property type="entry name" value="Pseudouridine synthase I, catalytic domain, N-terminal subdomain"/>
    <property type="match status" value="1"/>
</dbReference>
<dbReference type="InterPro" id="IPR020097">
    <property type="entry name" value="PsdUridine_synth_TruA_a/b_dom"/>
</dbReference>
<accession>A0A8J5XT02</accession>
<dbReference type="OrthoDB" id="10256309at2759"/>
<feature type="domain" description="Pseudouridine synthase I TruA alpha/beta" evidence="12">
    <location>
        <begin position="233"/>
        <end position="335"/>
    </location>
</feature>
<dbReference type="EMBL" id="JAGTXO010000001">
    <property type="protein sequence ID" value="KAG8471148.1"/>
    <property type="molecule type" value="Genomic_DNA"/>
</dbReference>
<keyword evidence="4" id="KW-0507">mRNA processing</keyword>
<dbReference type="SUPFAM" id="SSF55120">
    <property type="entry name" value="Pseudouridine synthase"/>
    <property type="match status" value="1"/>
</dbReference>
<comment type="caution">
    <text evidence="13">The sequence shown here is derived from an EMBL/GenBank/DDBJ whole genome shotgun (WGS) entry which is preliminary data.</text>
</comment>
<feature type="binding site" evidence="10">
    <location>
        <position position="185"/>
    </location>
    <ligand>
        <name>substrate</name>
    </ligand>
</feature>
<dbReference type="GO" id="GO:0006397">
    <property type="term" value="P:mRNA processing"/>
    <property type="evidence" value="ECO:0007669"/>
    <property type="project" value="UniProtKB-KW"/>
</dbReference>
<dbReference type="GO" id="GO:0009982">
    <property type="term" value="F:pseudouridine synthase activity"/>
    <property type="evidence" value="ECO:0007669"/>
    <property type="project" value="InterPro"/>
</dbReference>
<evidence type="ECO:0000256" key="7">
    <source>
        <dbReference type="ARBA" id="ARBA00023242"/>
    </source>
</evidence>
<dbReference type="InterPro" id="IPR020095">
    <property type="entry name" value="PsdUridine_synth_TruA_C"/>
</dbReference>
<dbReference type="AlphaFoldDB" id="A0A8J5XT02"/>
<dbReference type="GO" id="GO:0031119">
    <property type="term" value="P:tRNA pseudouridine synthesis"/>
    <property type="evidence" value="ECO:0007669"/>
    <property type="project" value="InterPro"/>
</dbReference>
<keyword evidence="6" id="KW-0413">Isomerase</keyword>
<evidence type="ECO:0000313" key="13">
    <source>
        <dbReference type="EMBL" id="KAG8471148.1"/>
    </source>
</evidence>
<dbReference type="InterPro" id="IPR001406">
    <property type="entry name" value="PsdUridine_synth_TruA"/>
</dbReference>
<evidence type="ECO:0000256" key="3">
    <source>
        <dbReference type="ARBA" id="ARBA00009375"/>
    </source>
</evidence>
<dbReference type="NCBIfam" id="TIGR00071">
    <property type="entry name" value="hisT_truA"/>
    <property type="match status" value="1"/>
</dbReference>
<dbReference type="GO" id="GO:0005634">
    <property type="term" value="C:nucleus"/>
    <property type="evidence" value="ECO:0007669"/>
    <property type="project" value="UniProtKB-SubCell"/>
</dbReference>
<dbReference type="FunFam" id="3.30.70.580:FF:000002">
    <property type="entry name" value="tRNA pseudouridine synthase"/>
    <property type="match status" value="1"/>
</dbReference>
<gene>
    <name evidence="13" type="ORF">KFE25_009569</name>
</gene>
<keyword evidence="7" id="KW-0539">Nucleus</keyword>
<evidence type="ECO:0000256" key="1">
    <source>
        <dbReference type="ARBA" id="ARBA00001166"/>
    </source>
</evidence>
<evidence type="ECO:0000256" key="11">
    <source>
        <dbReference type="SAM" id="MobiDB-lite"/>
    </source>
</evidence>
<dbReference type="GO" id="GO:1990481">
    <property type="term" value="P:mRNA pseudouridine synthesis"/>
    <property type="evidence" value="ECO:0007669"/>
    <property type="project" value="TreeGrafter"/>
</dbReference>
<dbReference type="Proteomes" id="UP000751190">
    <property type="component" value="Unassembled WGS sequence"/>
</dbReference>
<keyword evidence="14" id="KW-1185">Reference proteome</keyword>
<evidence type="ECO:0000256" key="5">
    <source>
        <dbReference type="ARBA" id="ARBA00022694"/>
    </source>
</evidence>
<evidence type="ECO:0000256" key="10">
    <source>
        <dbReference type="PIRSR" id="PIRSR641708-2"/>
    </source>
</evidence>
<name>A0A8J5XT02_DIALT</name>
<proteinExistence type="inferred from homology"/>
<comment type="catalytic activity">
    <reaction evidence="8">
        <text>a uridine in tRNA = a pseudouridine in tRNA</text>
        <dbReference type="Rhea" id="RHEA:54572"/>
        <dbReference type="Rhea" id="RHEA-COMP:13339"/>
        <dbReference type="Rhea" id="RHEA-COMP:13934"/>
        <dbReference type="ChEBI" id="CHEBI:65314"/>
        <dbReference type="ChEBI" id="CHEBI:65315"/>
    </reaction>
</comment>
<feature type="region of interest" description="Disordered" evidence="11">
    <location>
        <begin position="1"/>
        <end position="39"/>
    </location>
</feature>
<evidence type="ECO:0000256" key="8">
    <source>
        <dbReference type="ARBA" id="ARBA00036943"/>
    </source>
</evidence>
<evidence type="ECO:0000256" key="9">
    <source>
        <dbReference type="PIRSR" id="PIRSR641708-1"/>
    </source>
</evidence>
<evidence type="ECO:0000256" key="6">
    <source>
        <dbReference type="ARBA" id="ARBA00023235"/>
    </source>
</evidence>
<feature type="compositionally biased region" description="Basic and acidic residues" evidence="11">
    <location>
        <begin position="1"/>
        <end position="16"/>
    </location>
</feature>
<dbReference type="Gene3D" id="3.30.70.660">
    <property type="entry name" value="Pseudouridine synthase I, catalytic domain, C-terminal subdomain"/>
    <property type="match status" value="1"/>
</dbReference>
<dbReference type="Pfam" id="PF01416">
    <property type="entry name" value="PseudoU_synth_1"/>
    <property type="match status" value="1"/>
</dbReference>
<dbReference type="PANTHER" id="PTHR11142">
    <property type="entry name" value="PSEUDOURIDYLATE SYNTHASE"/>
    <property type="match status" value="1"/>
</dbReference>
<dbReference type="GO" id="GO:0003723">
    <property type="term" value="F:RNA binding"/>
    <property type="evidence" value="ECO:0007669"/>
    <property type="project" value="InterPro"/>
</dbReference>
<dbReference type="InterPro" id="IPR041708">
    <property type="entry name" value="PUS1/PUS2-like"/>
</dbReference>
<dbReference type="InterPro" id="IPR020094">
    <property type="entry name" value="TruA/RsuA/RluB/E/F_N"/>
</dbReference>
<keyword evidence="5" id="KW-0819">tRNA processing</keyword>
<comment type="catalytic activity">
    <reaction evidence="1">
        <text>a uridine in mRNA = a pseudouridine in mRNA</text>
        <dbReference type="Rhea" id="RHEA:56644"/>
        <dbReference type="Rhea" id="RHEA-COMP:14658"/>
        <dbReference type="Rhea" id="RHEA-COMP:14659"/>
        <dbReference type="ChEBI" id="CHEBI:65314"/>
        <dbReference type="ChEBI" id="CHEBI:65315"/>
    </reaction>
</comment>
<organism evidence="13 14">
    <name type="scientific">Diacronema lutheri</name>
    <name type="common">Unicellular marine alga</name>
    <name type="synonym">Monochrysis lutheri</name>
    <dbReference type="NCBI Taxonomy" id="2081491"/>
    <lineage>
        <taxon>Eukaryota</taxon>
        <taxon>Haptista</taxon>
        <taxon>Haptophyta</taxon>
        <taxon>Pavlovophyceae</taxon>
        <taxon>Pavlovales</taxon>
        <taxon>Pavlovaceae</taxon>
        <taxon>Diacronema</taxon>
    </lineage>
</organism>
<evidence type="ECO:0000256" key="2">
    <source>
        <dbReference type="ARBA" id="ARBA00004123"/>
    </source>
</evidence>
<dbReference type="InterPro" id="IPR020103">
    <property type="entry name" value="PsdUridine_synth_cat_dom_sf"/>
</dbReference>
<evidence type="ECO:0000259" key="12">
    <source>
        <dbReference type="Pfam" id="PF01416"/>
    </source>
</evidence>
<comment type="similarity">
    <text evidence="3">Belongs to the tRNA pseudouridine synthase TruA family.</text>
</comment>
<dbReference type="FunFam" id="3.30.70.660:FF:000002">
    <property type="entry name" value="tRNA pseudouridine synthase"/>
    <property type="match status" value="1"/>
</dbReference>
<dbReference type="CDD" id="cd02568">
    <property type="entry name" value="PseudoU_synth_PUS1_PUS2"/>
    <property type="match status" value="1"/>
</dbReference>
<comment type="subcellular location">
    <subcellularLocation>
        <location evidence="2">Nucleus</location>
    </subcellularLocation>
</comment>
<reference evidence="13" key="1">
    <citation type="submission" date="2021-05" db="EMBL/GenBank/DDBJ databases">
        <title>The genome of the haptophyte Pavlova lutheri (Diacronema luteri, Pavlovales) - a model for lipid biosynthesis in eukaryotic algae.</title>
        <authorList>
            <person name="Hulatt C.J."/>
            <person name="Posewitz M.C."/>
        </authorList>
    </citation>
    <scope>NUCLEOTIDE SEQUENCE</scope>
    <source>
        <strain evidence="13">NIVA-4/92</strain>
    </source>
</reference>
<dbReference type="OMA" id="NIFEEWY"/>
<protein>
    <recommendedName>
        <fullName evidence="12">Pseudouridine synthase I TruA alpha/beta domain-containing protein</fullName>
    </recommendedName>
</protein>
<dbReference type="PANTHER" id="PTHR11142:SF9">
    <property type="entry name" value="TRNA PSEUDOURIDINE SYNTHASE-RELATED"/>
    <property type="match status" value="1"/>
</dbReference>